<feature type="transmembrane region" description="Helical" evidence="12">
    <location>
        <begin position="754"/>
        <end position="776"/>
    </location>
</feature>
<dbReference type="InterPro" id="IPR008250">
    <property type="entry name" value="ATPase_P-typ_transduc_dom_A_sf"/>
</dbReference>
<evidence type="ECO:0000256" key="2">
    <source>
        <dbReference type="ARBA" id="ARBA00008804"/>
    </source>
</evidence>
<evidence type="ECO:0000256" key="11">
    <source>
        <dbReference type="ARBA" id="ARBA00023136"/>
    </source>
</evidence>
<evidence type="ECO:0000256" key="12">
    <source>
        <dbReference type="SAM" id="Phobius"/>
    </source>
</evidence>
<keyword evidence="11 12" id="KW-0472">Membrane</keyword>
<dbReference type="OrthoDB" id="8588at2157"/>
<dbReference type="GeneID" id="6165034"/>
<reference evidence="14" key="1">
    <citation type="submission" date="2008-03" db="EMBL/GenBank/DDBJ databases">
        <title>Complete sequence of Thermoproteus neutrophilus V24Sta.</title>
        <authorList>
            <consortium name="US DOE Joint Genome Institute"/>
            <person name="Copeland A."/>
            <person name="Lucas S."/>
            <person name="Lapidus A."/>
            <person name="Glavina del Rio T."/>
            <person name="Dalin E."/>
            <person name="Tice H."/>
            <person name="Bruce D."/>
            <person name="Goodwin L."/>
            <person name="Pitluck S."/>
            <person name="Sims D."/>
            <person name="Brettin T."/>
            <person name="Detter J.C."/>
            <person name="Han C."/>
            <person name="Kuske C.R."/>
            <person name="Schmutz J."/>
            <person name="Larimer F."/>
            <person name="Land M."/>
            <person name="Hauser L."/>
            <person name="Kyrpides N."/>
            <person name="Mikhailova N."/>
            <person name="Biddle J.F."/>
            <person name="Zhang Z."/>
            <person name="Fitz-Gibbon S.T."/>
            <person name="Lowe T.M."/>
            <person name="Saltikov C."/>
            <person name="House C.H."/>
            <person name="Richardson P."/>
        </authorList>
    </citation>
    <scope>NUCLEOTIDE SEQUENCE [LARGE SCALE GENOMIC DNA]</scope>
    <source>
        <strain evidence="14">V24Sta</strain>
    </source>
</reference>
<dbReference type="GO" id="GO:0016887">
    <property type="term" value="F:ATP hydrolysis activity"/>
    <property type="evidence" value="ECO:0007669"/>
    <property type="project" value="InterPro"/>
</dbReference>
<dbReference type="NCBIfam" id="TIGR01647">
    <property type="entry name" value="ATPase-IIIA_H"/>
    <property type="match status" value="1"/>
</dbReference>
<dbReference type="SUPFAM" id="SSF81660">
    <property type="entry name" value="Metal cation-transporting ATPase, ATP-binding domain N"/>
    <property type="match status" value="1"/>
</dbReference>
<evidence type="ECO:0000256" key="1">
    <source>
        <dbReference type="ARBA" id="ARBA00004141"/>
    </source>
</evidence>
<feature type="transmembrane region" description="Helical" evidence="12">
    <location>
        <begin position="51"/>
        <end position="74"/>
    </location>
</feature>
<dbReference type="GO" id="GO:0046872">
    <property type="term" value="F:metal ion binding"/>
    <property type="evidence" value="ECO:0007669"/>
    <property type="project" value="UniProtKB-KW"/>
</dbReference>
<feature type="domain" description="Cation-transporting P-type ATPase N-terminal" evidence="13">
    <location>
        <begin position="2"/>
        <end position="73"/>
    </location>
</feature>
<keyword evidence="9" id="KW-1278">Translocase</keyword>
<dbReference type="STRING" id="444157.Tneu_1175"/>
<dbReference type="InterPro" id="IPR036412">
    <property type="entry name" value="HAD-like_sf"/>
</dbReference>
<dbReference type="InterPro" id="IPR018303">
    <property type="entry name" value="ATPase_P-typ_P_site"/>
</dbReference>
<feature type="transmembrane region" description="Helical" evidence="12">
    <location>
        <begin position="689"/>
        <end position="710"/>
    </location>
</feature>
<evidence type="ECO:0000259" key="13">
    <source>
        <dbReference type="SMART" id="SM00831"/>
    </source>
</evidence>
<dbReference type="KEGG" id="tne:Tneu_1175"/>
<evidence type="ECO:0000256" key="10">
    <source>
        <dbReference type="ARBA" id="ARBA00022989"/>
    </source>
</evidence>
<dbReference type="InterPro" id="IPR023214">
    <property type="entry name" value="HAD_sf"/>
</dbReference>
<dbReference type="GO" id="GO:0016020">
    <property type="term" value="C:membrane"/>
    <property type="evidence" value="ECO:0007669"/>
    <property type="project" value="UniProtKB-SubCell"/>
</dbReference>
<evidence type="ECO:0000256" key="9">
    <source>
        <dbReference type="ARBA" id="ARBA00022967"/>
    </source>
</evidence>
<comment type="subcellular location">
    <subcellularLocation>
        <location evidence="1">Membrane</location>
        <topology evidence="1">Multi-pass membrane protein</topology>
    </subcellularLocation>
</comment>
<dbReference type="eggNOG" id="arCOG01578">
    <property type="taxonomic scope" value="Archaea"/>
</dbReference>
<dbReference type="GO" id="GO:0008553">
    <property type="term" value="F:P-type proton-exporting transporter activity"/>
    <property type="evidence" value="ECO:0007669"/>
    <property type="project" value="InterPro"/>
</dbReference>
<dbReference type="NCBIfam" id="TIGR01494">
    <property type="entry name" value="ATPase_P-type"/>
    <property type="match status" value="2"/>
</dbReference>
<dbReference type="InterPro" id="IPR006534">
    <property type="entry name" value="P-type_ATPase_IIIA"/>
</dbReference>
<feature type="transmembrane region" description="Helical" evidence="12">
    <location>
        <begin position="273"/>
        <end position="299"/>
    </location>
</feature>
<dbReference type="Pfam" id="PF00702">
    <property type="entry name" value="Hydrolase"/>
    <property type="match status" value="1"/>
</dbReference>
<dbReference type="PANTHER" id="PTHR42861">
    <property type="entry name" value="CALCIUM-TRANSPORTING ATPASE"/>
    <property type="match status" value="1"/>
</dbReference>
<dbReference type="GO" id="GO:0120029">
    <property type="term" value="P:proton export across plasma membrane"/>
    <property type="evidence" value="ECO:0007669"/>
    <property type="project" value="InterPro"/>
</dbReference>
<feature type="transmembrane region" description="Helical" evidence="12">
    <location>
        <begin position="656"/>
        <end position="677"/>
    </location>
</feature>
<dbReference type="EMBL" id="CP001014">
    <property type="protein sequence ID" value="ACB40104.1"/>
    <property type="molecule type" value="Genomic_DNA"/>
</dbReference>
<keyword evidence="4 12" id="KW-0812">Transmembrane</keyword>
<dbReference type="SUPFAM" id="SSF81665">
    <property type="entry name" value="Calcium ATPase, transmembrane domain M"/>
    <property type="match status" value="1"/>
</dbReference>
<dbReference type="Gene3D" id="1.20.1110.10">
    <property type="entry name" value="Calcium-transporting ATPase, transmembrane domain"/>
    <property type="match status" value="1"/>
</dbReference>
<organism evidence="14 15">
    <name type="scientific">Pyrobaculum neutrophilum (strain DSM 2338 / JCM 9278 / NBRC 100436 / V24Sta)</name>
    <name type="common">Thermoproteus neutrophilus</name>
    <dbReference type="NCBI Taxonomy" id="444157"/>
    <lineage>
        <taxon>Archaea</taxon>
        <taxon>Thermoproteota</taxon>
        <taxon>Thermoprotei</taxon>
        <taxon>Thermoproteales</taxon>
        <taxon>Thermoproteaceae</taxon>
        <taxon>Pyrobaculum</taxon>
    </lineage>
</organism>
<dbReference type="SFLD" id="SFLDG00002">
    <property type="entry name" value="C1.7:_P-type_atpase_like"/>
    <property type="match status" value="1"/>
</dbReference>
<dbReference type="InterPro" id="IPR023299">
    <property type="entry name" value="ATPase_P-typ_cyto_dom_N"/>
</dbReference>
<keyword evidence="6" id="KW-0547">Nucleotide-binding</keyword>
<dbReference type="PRINTS" id="PR00120">
    <property type="entry name" value="HATPASE"/>
</dbReference>
<dbReference type="Gene3D" id="3.40.50.1000">
    <property type="entry name" value="HAD superfamily/HAD-like"/>
    <property type="match status" value="1"/>
</dbReference>
<keyword evidence="3" id="KW-0597">Phosphoprotein</keyword>
<feature type="transmembrane region" description="Helical" evidence="12">
    <location>
        <begin position="94"/>
        <end position="113"/>
    </location>
</feature>
<dbReference type="InterPro" id="IPR023298">
    <property type="entry name" value="ATPase_P-typ_TM_dom_sf"/>
</dbReference>
<dbReference type="SFLD" id="SFLDF00027">
    <property type="entry name" value="p-type_atpase"/>
    <property type="match status" value="1"/>
</dbReference>
<dbReference type="PRINTS" id="PR00119">
    <property type="entry name" value="CATATPASE"/>
</dbReference>
<keyword evidence="5" id="KW-0479">Metal-binding</keyword>
<dbReference type="GO" id="GO:0005524">
    <property type="term" value="F:ATP binding"/>
    <property type="evidence" value="ECO:0007669"/>
    <property type="project" value="UniProtKB-KW"/>
</dbReference>
<dbReference type="Gene3D" id="2.70.150.10">
    <property type="entry name" value="Calcium-transporting ATPase, cytoplasmic transduction domain A"/>
    <property type="match status" value="1"/>
</dbReference>
<dbReference type="Pfam" id="PF00122">
    <property type="entry name" value="E1-E2_ATPase"/>
    <property type="match status" value="1"/>
</dbReference>
<dbReference type="Pfam" id="PF00690">
    <property type="entry name" value="Cation_ATPase_N"/>
    <property type="match status" value="1"/>
</dbReference>
<dbReference type="SUPFAM" id="SSF81653">
    <property type="entry name" value="Calcium ATPase, transduction domain A"/>
    <property type="match status" value="1"/>
</dbReference>
<dbReference type="InterPro" id="IPR001757">
    <property type="entry name" value="P_typ_ATPase"/>
</dbReference>
<evidence type="ECO:0000256" key="3">
    <source>
        <dbReference type="ARBA" id="ARBA00022553"/>
    </source>
</evidence>
<dbReference type="SUPFAM" id="SSF56784">
    <property type="entry name" value="HAD-like"/>
    <property type="match status" value="1"/>
</dbReference>
<feature type="transmembrane region" description="Helical" evidence="12">
    <location>
        <begin position="240"/>
        <end position="261"/>
    </location>
</feature>
<dbReference type="Gene3D" id="3.40.1110.10">
    <property type="entry name" value="Calcium-transporting ATPase, cytoplasmic domain N"/>
    <property type="match status" value="1"/>
</dbReference>
<evidence type="ECO:0000256" key="7">
    <source>
        <dbReference type="ARBA" id="ARBA00022840"/>
    </source>
</evidence>
<dbReference type="InterPro" id="IPR059000">
    <property type="entry name" value="ATPase_P-type_domA"/>
</dbReference>
<sequence length="817" mass="88373">MSKLSPQDILKQLSVDLSRGLTEEEAEARLRRYGYNEIPERRPHPLRLFAAKFWGFTAWMLEAAAAVSFLLYYLGSNGALPVEPQLYQQRLLNGVIIVALLVLNAVVGFIHDVKATKAVELLKKKLQVKARVLRDGVWRVVEARLLVPGDVIRLRAGDFVPADAVVVEGEIEVDQSALTGESLPARKKEGDVAYSGSVVRRGEATAVVAQTGVNTYFGKTAQLVQTAKPRFHMEEIVSKVVASLMAVVVALLAAVFFVAYISTGDPLFLLTHVLPLALMLVVFAVPVALPTMFTVATALGARELAQRGVLVTRLSAVEDAATMTVLCVDKTGTLTYNKLTLVQTLSRPPYGEEEVVLYGALASQEANQDPIDLAFINEARRRGLDLSRFKIAQFKPFDPTTRRTEAEAVDLRTGVRIRVAKGAFRAIAELCKTAAEDPHIQELASRGFRIIAVARSVEEGPWELVGVAALYDPPREDAPRLIQELRRMGVAVKMLTGDAAPVTKEVAKELGIGERVATAKDAGDPHEMDVFAEVYPEDKYYIVKKLQDRGHVVGMTGDGVNDAPALRQAEVGIAVANATDVAKASASAVLTVEGLAGIVELVRIGRSTFQKIVTWVLNKIVKTFQIAIFVAVAYLVATLAYHLPPEKAMPITANEVTLFLFLIDFVTISISLDNARGSSIPERWNLKKLVMLGAILGGLSVAEMFGLYYLATGPMGVEDPGVLHSIFFVAIMYTGILTPLVVRERGPFWSSKPGRWLLVATTADAAATTAIALAGIPNLLKPLTPAQTAAVALYSAVATFAINDPAKVLLAKKGVAR</sequence>
<dbReference type="InterPro" id="IPR004014">
    <property type="entry name" value="ATPase_P-typ_cation-transptr_N"/>
</dbReference>
<evidence type="ECO:0000256" key="8">
    <source>
        <dbReference type="ARBA" id="ARBA00022842"/>
    </source>
</evidence>
<dbReference type="FunFam" id="2.70.150.10:FF:000042">
    <property type="entry name" value="Plasma membrane ATPase"/>
    <property type="match status" value="1"/>
</dbReference>
<dbReference type="SMART" id="SM00831">
    <property type="entry name" value="Cation_ATPase_N"/>
    <property type="match status" value="1"/>
</dbReference>
<keyword evidence="8" id="KW-0460">Magnesium</keyword>
<evidence type="ECO:0000313" key="14">
    <source>
        <dbReference type="EMBL" id="ACB40104.1"/>
    </source>
</evidence>
<dbReference type="SFLD" id="SFLDS00003">
    <property type="entry name" value="Haloacid_Dehalogenase"/>
    <property type="match status" value="1"/>
</dbReference>
<evidence type="ECO:0000256" key="5">
    <source>
        <dbReference type="ARBA" id="ARBA00022723"/>
    </source>
</evidence>
<name>B1Y8M5_PYRNV</name>
<dbReference type="AlphaFoldDB" id="B1Y8M5"/>
<evidence type="ECO:0000256" key="4">
    <source>
        <dbReference type="ARBA" id="ARBA00022692"/>
    </source>
</evidence>
<dbReference type="RefSeq" id="WP_012350523.1">
    <property type="nucleotide sequence ID" value="NC_010525.1"/>
</dbReference>
<dbReference type="HOGENOM" id="CLU_002360_6_4_2"/>
<comment type="similarity">
    <text evidence="2">Belongs to the cation transport ATPase (P-type) (TC 3.A.3) family. Type IIIA subfamily.</text>
</comment>
<feature type="transmembrane region" description="Helical" evidence="12">
    <location>
        <begin position="782"/>
        <end position="803"/>
    </location>
</feature>
<evidence type="ECO:0000313" key="15">
    <source>
        <dbReference type="Proteomes" id="UP000001694"/>
    </source>
</evidence>
<dbReference type="FunFam" id="3.40.50.1000:FF:000211">
    <property type="entry name" value="Plasma membrane ATPase"/>
    <property type="match status" value="1"/>
</dbReference>
<gene>
    <name evidence="14" type="ordered locus">Tneu_1175</name>
</gene>
<dbReference type="InterPro" id="IPR044492">
    <property type="entry name" value="P_typ_ATPase_HD_dom"/>
</dbReference>
<keyword evidence="7" id="KW-0067">ATP-binding</keyword>
<dbReference type="PROSITE" id="PS00154">
    <property type="entry name" value="ATPASE_E1_E2"/>
    <property type="match status" value="1"/>
</dbReference>
<keyword evidence="10 12" id="KW-1133">Transmembrane helix</keyword>
<accession>B1Y8M5</accession>
<dbReference type="Proteomes" id="UP000001694">
    <property type="component" value="Chromosome"/>
</dbReference>
<feature type="transmembrane region" description="Helical" evidence="12">
    <location>
        <begin position="722"/>
        <end position="742"/>
    </location>
</feature>
<proteinExistence type="inferred from homology"/>
<protein>
    <submittedName>
        <fullName evidence="14">Plasma-membrane proton-efflux P-type ATPase</fullName>
    </submittedName>
</protein>
<evidence type="ECO:0000256" key="6">
    <source>
        <dbReference type="ARBA" id="ARBA00022741"/>
    </source>
</evidence>
<keyword evidence="15" id="KW-1185">Reference proteome</keyword>